<keyword evidence="3" id="KW-0804">Transcription</keyword>
<evidence type="ECO:0000313" key="9">
    <source>
        <dbReference type="Proteomes" id="UP001396898"/>
    </source>
</evidence>
<evidence type="ECO:0000256" key="1">
    <source>
        <dbReference type="ARBA" id="ARBA00004123"/>
    </source>
</evidence>
<dbReference type="PANTHER" id="PTHR13946">
    <property type="entry name" value="DNA-DIRECTED RNA POLYMERASE I,II,III"/>
    <property type="match status" value="1"/>
</dbReference>
<dbReference type="Gene3D" id="3.30.1360.10">
    <property type="entry name" value="RNA polymerase, RBP11-like subunit"/>
    <property type="match status" value="1"/>
</dbReference>
<organism evidence="8 9">
    <name type="scientific">Apiospora marii</name>
    <dbReference type="NCBI Taxonomy" id="335849"/>
    <lineage>
        <taxon>Eukaryota</taxon>
        <taxon>Fungi</taxon>
        <taxon>Dikarya</taxon>
        <taxon>Ascomycota</taxon>
        <taxon>Pezizomycotina</taxon>
        <taxon>Sordariomycetes</taxon>
        <taxon>Xylariomycetidae</taxon>
        <taxon>Amphisphaeriales</taxon>
        <taxon>Apiosporaceae</taxon>
        <taxon>Apiospora</taxon>
    </lineage>
</organism>
<protein>
    <submittedName>
        <fullName evidence="8">DNA-directed RNA polymerase</fullName>
    </submittedName>
</protein>
<evidence type="ECO:0000313" key="8">
    <source>
        <dbReference type="EMBL" id="KAK8026645.1"/>
    </source>
</evidence>
<evidence type="ECO:0000256" key="6">
    <source>
        <dbReference type="SAM" id="MobiDB-lite"/>
    </source>
</evidence>
<dbReference type="InterPro" id="IPR022905">
    <property type="entry name" value="Rpo11-like"/>
</dbReference>
<dbReference type="GO" id="GO:0000428">
    <property type="term" value="C:DNA-directed RNA polymerase complex"/>
    <property type="evidence" value="ECO:0007669"/>
    <property type="project" value="UniProtKB-KW"/>
</dbReference>
<dbReference type="HAMAP" id="MF_00261">
    <property type="entry name" value="RNApol_arch_Rpo11"/>
    <property type="match status" value="1"/>
</dbReference>
<evidence type="ECO:0000259" key="7">
    <source>
        <dbReference type="Pfam" id="PF13656"/>
    </source>
</evidence>
<comment type="subcellular location">
    <subcellularLocation>
        <location evidence="1">Nucleus</location>
    </subcellularLocation>
</comment>
<reference evidence="8 9" key="1">
    <citation type="submission" date="2023-01" db="EMBL/GenBank/DDBJ databases">
        <title>Analysis of 21 Apiospora genomes using comparative genomics revels a genus with tremendous synthesis potential of carbohydrate active enzymes and secondary metabolites.</title>
        <authorList>
            <person name="Sorensen T."/>
        </authorList>
    </citation>
    <scope>NUCLEOTIDE SEQUENCE [LARGE SCALE GENOMIC DNA]</scope>
    <source>
        <strain evidence="8 9">CBS 20057</strain>
    </source>
</reference>
<feature type="domain" description="DNA-directed RNA polymerase RBP11-like dimerisation" evidence="7">
    <location>
        <begin position="72"/>
        <end position="144"/>
    </location>
</feature>
<dbReference type="InterPro" id="IPR036603">
    <property type="entry name" value="RBP11-like"/>
</dbReference>
<dbReference type="PANTHER" id="PTHR13946:SF28">
    <property type="entry name" value="DNA-DIRECTED RNA POLYMERASES I AND III SUBUNIT RPAC2"/>
    <property type="match status" value="1"/>
</dbReference>
<dbReference type="InterPro" id="IPR008193">
    <property type="entry name" value="RNA_pol_Rpb11_13-16kDa_CS"/>
</dbReference>
<keyword evidence="4" id="KW-0539">Nucleus</keyword>
<dbReference type="CDD" id="cd07029">
    <property type="entry name" value="RNAP_I_III_AC19"/>
    <property type="match status" value="1"/>
</dbReference>
<comment type="similarity">
    <text evidence="5">Belongs to the archaeal Rpo11/eukaryotic RPB11/RPC19 RNA polymerase subunit family.</text>
</comment>
<evidence type="ECO:0000256" key="3">
    <source>
        <dbReference type="ARBA" id="ARBA00023163"/>
    </source>
</evidence>
<dbReference type="PROSITE" id="PS01154">
    <property type="entry name" value="RNA_POL_L_13KD"/>
    <property type="match status" value="1"/>
</dbReference>
<evidence type="ECO:0000256" key="2">
    <source>
        <dbReference type="ARBA" id="ARBA00022478"/>
    </source>
</evidence>
<dbReference type="Proteomes" id="UP001396898">
    <property type="component" value="Unassembled WGS sequence"/>
</dbReference>
<proteinExistence type="inferred from homology"/>
<dbReference type="InterPro" id="IPR009025">
    <property type="entry name" value="RBP11-like_dimer"/>
</dbReference>
<evidence type="ECO:0000256" key="5">
    <source>
        <dbReference type="ARBA" id="ARBA00025751"/>
    </source>
</evidence>
<dbReference type="Pfam" id="PF13656">
    <property type="entry name" value="RNA_pol_L_2"/>
    <property type="match status" value="1"/>
</dbReference>
<gene>
    <name evidence="8" type="ORF">PG991_003701</name>
</gene>
<evidence type="ECO:0000256" key="4">
    <source>
        <dbReference type="ARBA" id="ARBA00023242"/>
    </source>
</evidence>
<comment type="caution">
    <text evidence="8">The sequence shown here is derived from an EMBL/GenBank/DDBJ whole genome shotgun (WGS) entry which is preliminary data.</text>
</comment>
<dbReference type="SUPFAM" id="SSF55257">
    <property type="entry name" value="RBP11-like subunits of RNA polymerase"/>
    <property type="match status" value="1"/>
</dbReference>
<keyword evidence="2 8" id="KW-0240">DNA-directed RNA polymerase</keyword>
<dbReference type="EMBL" id="JAQQWI010000007">
    <property type="protein sequence ID" value="KAK8026645.1"/>
    <property type="molecule type" value="Genomic_DNA"/>
</dbReference>
<keyword evidence="9" id="KW-1185">Reference proteome</keyword>
<accession>A0ABR1S455</accession>
<sequence>MPSRAKSPEDASMEDVAPTSGQKQPTVGMSDENVGGLEEDGLDASGEGVEAEEEEVEPHRVRILPGSSETAASFEFLDEGHTLGNALRYIIMKNPEVEFCAYSIPHPSEAKMNIRIQTYDTTTATAALEKGLQDLEDLCDVVSEKFWKARDEFNAEKDTAMQE</sequence>
<dbReference type="InterPro" id="IPR033898">
    <property type="entry name" value="RNAP_AC19"/>
</dbReference>
<name>A0ABR1S455_9PEZI</name>
<feature type="region of interest" description="Disordered" evidence="6">
    <location>
        <begin position="1"/>
        <end position="59"/>
    </location>
</feature>